<dbReference type="SUPFAM" id="SSF49493">
    <property type="entry name" value="HSP40/DnaJ peptide-binding domain"/>
    <property type="match status" value="2"/>
</dbReference>
<dbReference type="PANTHER" id="PTHR24078">
    <property type="entry name" value="DNAJ HOMOLOG SUBFAMILY C MEMBER"/>
    <property type="match status" value="1"/>
</dbReference>
<dbReference type="OrthoDB" id="445556at2759"/>
<keyword evidence="1" id="KW-0143">Chaperone</keyword>
<organism evidence="4">
    <name type="scientific">Perkinsus marinus (strain ATCC 50983 / TXsc)</name>
    <dbReference type="NCBI Taxonomy" id="423536"/>
    <lineage>
        <taxon>Eukaryota</taxon>
        <taxon>Sar</taxon>
        <taxon>Alveolata</taxon>
        <taxon>Perkinsozoa</taxon>
        <taxon>Perkinsea</taxon>
        <taxon>Perkinsida</taxon>
        <taxon>Perkinsidae</taxon>
        <taxon>Perkinsus</taxon>
    </lineage>
</organism>
<dbReference type="SUPFAM" id="SSF46565">
    <property type="entry name" value="Chaperone J-domain"/>
    <property type="match status" value="1"/>
</dbReference>
<dbReference type="GeneID" id="9061856"/>
<dbReference type="InterPro" id="IPR002939">
    <property type="entry name" value="DnaJ_C"/>
</dbReference>
<dbReference type="PROSITE" id="PS50076">
    <property type="entry name" value="DNAJ_2"/>
    <property type="match status" value="1"/>
</dbReference>
<dbReference type="SMART" id="SM00271">
    <property type="entry name" value="DnaJ"/>
    <property type="match status" value="1"/>
</dbReference>
<name>C5KK59_PERM5</name>
<keyword evidence="4" id="KW-1185">Reference proteome</keyword>
<dbReference type="InterPro" id="IPR036869">
    <property type="entry name" value="J_dom_sf"/>
</dbReference>
<dbReference type="CDD" id="cd06257">
    <property type="entry name" value="DnaJ"/>
    <property type="match status" value="1"/>
</dbReference>
<dbReference type="GO" id="GO:0051087">
    <property type="term" value="F:protein-folding chaperone binding"/>
    <property type="evidence" value="ECO:0007669"/>
    <property type="project" value="TreeGrafter"/>
</dbReference>
<dbReference type="InterPro" id="IPR001623">
    <property type="entry name" value="DnaJ_domain"/>
</dbReference>
<evidence type="ECO:0000256" key="1">
    <source>
        <dbReference type="ARBA" id="ARBA00023186"/>
    </source>
</evidence>
<dbReference type="EMBL" id="GG673688">
    <property type="protein sequence ID" value="EER14971.1"/>
    <property type="molecule type" value="Genomic_DNA"/>
</dbReference>
<dbReference type="Gene3D" id="2.60.260.20">
    <property type="entry name" value="Urease metallochaperone UreE, N-terminal domain"/>
    <property type="match status" value="2"/>
</dbReference>
<dbReference type="InterPro" id="IPR008971">
    <property type="entry name" value="HSP40/DnaJ_pept-bd"/>
</dbReference>
<evidence type="ECO:0000313" key="3">
    <source>
        <dbReference type="EMBL" id="EER14971.1"/>
    </source>
</evidence>
<dbReference type="InterPro" id="IPR051339">
    <property type="entry name" value="DnaJ_subfamily_B"/>
</dbReference>
<reference evidence="3 4" key="1">
    <citation type="submission" date="2008-07" db="EMBL/GenBank/DDBJ databases">
        <authorList>
            <person name="El-Sayed N."/>
            <person name="Caler E."/>
            <person name="Inman J."/>
            <person name="Amedeo P."/>
            <person name="Hass B."/>
            <person name="Wortman J."/>
        </authorList>
    </citation>
    <scope>NUCLEOTIDE SEQUENCE [LARGE SCALE GENOMIC DNA]</scope>
    <source>
        <strain evidence="4">ATCC 50983 / TXsc</strain>
    </source>
</reference>
<dbReference type="GO" id="GO:0006457">
    <property type="term" value="P:protein folding"/>
    <property type="evidence" value="ECO:0007669"/>
    <property type="project" value="InterPro"/>
</dbReference>
<dbReference type="PROSITE" id="PS00636">
    <property type="entry name" value="DNAJ_1"/>
    <property type="match status" value="1"/>
</dbReference>
<dbReference type="CDD" id="cd10747">
    <property type="entry name" value="DnaJ_C"/>
    <property type="match status" value="1"/>
</dbReference>
<dbReference type="AlphaFoldDB" id="C5KK59"/>
<dbReference type="RefSeq" id="XP_002783175.1">
    <property type="nucleotide sequence ID" value="XM_002783129.1"/>
</dbReference>
<dbReference type="OMA" id="PQRRIVY"/>
<dbReference type="GO" id="GO:0003677">
    <property type="term" value="F:DNA binding"/>
    <property type="evidence" value="ECO:0007669"/>
    <property type="project" value="UniProtKB-KW"/>
</dbReference>
<evidence type="ECO:0000259" key="2">
    <source>
        <dbReference type="PROSITE" id="PS50076"/>
    </source>
</evidence>
<sequence length="326" mass="35454">MSISAEAQPEVFSTELVGAVGDIPFGTRSLKLPDYYAVLDVPRAASQSKICNGYRFAALKWHPDKYPESSRVHAASQFQLAAEAYSVLNDSQSRLVYDRYGHEGLLYGVAGTVLEGSPVKVDAMEVYEAFFGSYSPFADLIREKQESIKIAAESQGPAANRVLDITLREAVAGVTKTIELDQGRELKVTIPPGTVNGSVMRYEGMGLEEPGASRPGPLLVTVRFGPQDGFTLCSEGSGDLHYDEDVCVWDCLLGVNVEIPDLVSGAILRLPIDEVVTATTTRRFLGKGAPRQGGGVGDLVIHFNIKFPEVINDRQRELIMQLKSLD</sequence>
<dbReference type="GO" id="GO:0005829">
    <property type="term" value="C:cytosol"/>
    <property type="evidence" value="ECO:0007669"/>
    <property type="project" value="TreeGrafter"/>
</dbReference>
<keyword evidence="3" id="KW-0238">DNA-binding</keyword>
<dbReference type="PANTHER" id="PTHR24078:SF553">
    <property type="entry name" value="DNAJ HOMOLOG SUBFAMILY B MEMBER 5"/>
    <property type="match status" value="1"/>
</dbReference>
<gene>
    <name evidence="3" type="ORF">Pmar_PMAR023295</name>
</gene>
<evidence type="ECO:0000313" key="4">
    <source>
        <dbReference type="Proteomes" id="UP000007800"/>
    </source>
</evidence>
<dbReference type="InterPro" id="IPR018253">
    <property type="entry name" value="DnaJ_domain_CS"/>
</dbReference>
<protein>
    <submittedName>
        <fullName evidence="3">Curved DNA-binding protein, putative</fullName>
    </submittedName>
</protein>
<accession>C5KK59</accession>
<proteinExistence type="predicted"/>
<dbReference type="GO" id="GO:0051082">
    <property type="term" value="F:unfolded protein binding"/>
    <property type="evidence" value="ECO:0007669"/>
    <property type="project" value="InterPro"/>
</dbReference>
<dbReference type="Gene3D" id="1.10.287.110">
    <property type="entry name" value="DnaJ domain"/>
    <property type="match status" value="1"/>
</dbReference>
<feature type="domain" description="J" evidence="2">
    <location>
        <begin position="34"/>
        <end position="101"/>
    </location>
</feature>
<dbReference type="Pfam" id="PF01556">
    <property type="entry name" value="DnaJ_C"/>
    <property type="match status" value="1"/>
</dbReference>
<dbReference type="Pfam" id="PF00226">
    <property type="entry name" value="DnaJ"/>
    <property type="match status" value="1"/>
</dbReference>
<dbReference type="Proteomes" id="UP000007800">
    <property type="component" value="Unassembled WGS sequence"/>
</dbReference>
<dbReference type="PRINTS" id="PR00625">
    <property type="entry name" value="JDOMAIN"/>
</dbReference>
<dbReference type="InParanoid" id="C5KK59"/>